<reference evidence="3" key="4">
    <citation type="journal article" date="2015" name="G3 (Bethesda)">
        <title>Genome sequences of three phytopathogenic species of the Magnaporthaceae family of fungi.</title>
        <authorList>
            <person name="Okagaki L.H."/>
            <person name="Nunes C.C."/>
            <person name="Sailsbery J."/>
            <person name="Clay B."/>
            <person name="Brown D."/>
            <person name="John T."/>
            <person name="Oh Y."/>
            <person name="Young N."/>
            <person name="Fitzgerald M."/>
            <person name="Haas B.J."/>
            <person name="Zeng Q."/>
            <person name="Young S."/>
            <person name="Adiconis X."/>
            <person name="Fan L."/>
            <person name="Levin J.Z."/>
            <person name="Mitchell T.K."/>
            <person name="Okubara P.A."/>
            <person name="Farman M.L."/>
            <person name="Kohn L.M."/>
            <person name="Birren B."/>
            <person name="Ma L.-J."/>
            <person name="Dean R.A."/>
        </authorList>
    </citation>
    <scope>NUCLEOTIDE SEQUENCE</scope>
    <source>
        <strain evidence="3">R3-111a-1</strain>
    </source>
</reference>
<proteinExistence type="predicted"/>
<dbReference type="Proteomes" id="UP000006039">
    <property type="component" value="Unassembled WGS sequence"/>
</dbReference>
<dbReference type="VEuPathDB" id="FungiDB:GGTG_05329"/>
<evidence type="ECO:0000313" key="3">
    <source>
        <dbReference type="EnsemblFungi" id="EJT75392"/>
    </source>
</evidence>
<accession>J3NVL4</accession>
<protein>
    <submittedName>
        <fullName evidence="2 3">Uncharacterized protein</fullName>
    </submittedName>
</protein>
<feature type="region of interest" description="Disordered" evidence="1">
    <location>
        <begin position="355"/>
        <end position="374"/>
    </location>
</feature>
<reference evidence="2" key="2">
    <citation type="submission" date="2010-07" db="EMBL/GenBank/DDBJ databases">
        <authorList>
            <consortium name="The Broad Institute Genome Sequencing Platform"/>
            <consortium name="Broad Institute Genome Sequencing Center for Infectious Disease"/>
            <person name="Ma L.-J."/>
            <person name="Dead R."/>
            <person name="Young S."/>
            <person name="Zeng Q."/>
            <person name="Koehrsen M."/>
            <person name="Alvarado L."/>
            <person name="Berlin A."/>
            <person name="Chapman S.B."/>
            <person name="Chen Z."/>
            <person name="Freedman E."/>
            <person name="Gellesch M."/>
            <person name="Goldberg J."/>
            <person name="Griggs A."/>
            <person name="Gujja S."/>
            <person name="Heilman E.R."/>
            <person name="Heiman D."/>
            <person name="Hepburn T."/>
            <person name="Howarth C."/>
            <person name="Jen D."/>
            <person name="Larson L."/>
            <person name="Mehta T."/>
            <person name="Neiman D."/>
            <person name="Pearson M."/>
            <person name="Roberts A."/>
            <person name="Saif S."/>
            <person name="Shea T."/>
            <person name="Shenoy N."/>
            <person name="Sisk P."/>
            <person name="Stolte C."/>
            <person name="Sykes S."/>
            <person name="Walk T."/>
            <person name="White J."/>
            <person name="Yandava C."/>
            <person name="Haas B."/>
            <person name="Nusbaum C."/>
            <person name="Birren B."/>
        </authorList>
    </citation>
    <scope>NUCLEOTIDE SEQUENCE</scope>
    <source>
        <strain evidence="2">R3-111a-1</strain>
    </source>
</reference>
<reference evidence="2" key="3">
    <citation type="submission" date="2010-09" db="EMBL/GenBank/DDBJ databases">
        <title>Annotation of Gaeumannomyces graminis var. tritici R3-111a-1.</title>
        <authorList>
            <consortium name="The Broad Institute Genome Sequencing Platform"/>
            <person name="Ma L.-J."/>
            <person name="Dead R."/>
            <person name="Young S.K."/>
            <person name="Zeng Q."/>
            <person name="Gargeya S."/>
            <person name="Fitzgerald M."/>
            <person name="Haas B."/>
            <person name="Abouelleil A."/>
            <person name="Alvarado L."/>
            <person name="Arachchi H.M."/>
            <person name="Berlin A."/>
            <person name="Brown A."/>
            <person name="Chapman S.B."/>
            <person name="Chen Z."/>
            <person name="Dunbar C."/>
            <person name="Freedman E."/>
            <person name="Gearin G."/>
            <person name="Gellesch M."/>
            <person name="Goldberg J."/>
            <person name="Griggs A."/>
            <person name="Gujja S."/>
            <person name="Heiman D."/>
            <person name="Howarth C."/>
            <person name="Larson L."/>
            <person name="Lui A."/>
            <person name="MacDonald P.J.P."/>
            <person name="Mehta T."/>
            <person name="Montmayeur A."/>
            <person name="Murphy C."/>
            <person name="Neiman D."/>
            <person name="Pearson M."/>
            <person name="Priest M."/>
            <person name="Roberts A."/>
            <person name="Saif S."/>
            <person name="Shea T."/>
            <person name="Shenoy N."/>
            <person name="Sisk P."/>
            <person name="Stolte C."/>
            <person name="Sykes S."/>
            <person name="Yandava C."/>
            <person name="Wortman J."/>
            <person name="Nusbaum C."/>
            <person name="Birren B."/>
        </authorList>
    </citation>
    <scope>NUCLEOTIDE SEQUENCE</scope>
    <source>
        <strain evidence="2">R3-111a-1</strain>
    </source>
</reference>
<dbReference type="RefSeq" id="XP_009221392.1">
    <property type="nucleotide sequence ID" value="XM_009223128.1"/>
</dbReference>
<dbReference type="AlphaFoldDB" id="J3NVL4"/>
<gene>
    <name evidence="3" type="primary">20345787</name>
    <name evidence="2" type="ORF">GGTG_05329</name>
</gene>
<reference evidence="3" key="5">
    <citation type="submission" date="2018-04" db="UniProtKB">
        <authorList>
            <consortium name="EnsemblFungi"/>
        </authorList>
    </citation>
    <scope>IDENTIFICATION</scope>
    <source>
        <strain evidence="3">R3-111a-1</strain>
    </source>
</reference>
<dbReference type="GeneID" id="20345787"/>
<evidence type="ECO:0000256" key="1">
    <source>
        <dbReference type="SAM" id="MobiDB-lite"/>
    </source>
</evidence>
<evidence type="ECO:0000313" key="4">
    <source>
        <dbReference type="Proteomes" id="UP000006039"/>
    </source>
</evidence>
<name>J3NVL4_GAET3</name>
<evidence type="ECO:0000313" key="2">
    <source>
        <dbReference type="EMBL" id="EJT75392.1"/>
    </source>
</evidence>
<dbReference type="EMBL" id="GL385397">
    <property type="protein sequence ID" value="EJT75392.1"/>
    <property type="molecule type" value="Genomic_DNA"/>
</dbReference>
<reference evidence="4" key="1">
    <citation type="submission" date="2010-07" db="EMBL/GenBank/DDBJ databases">
        <title>The genome sequence of Gaeumannomyces graminis var. tritici strain R3-111a-1.</title>
        <authorList>
            <consortium name="The Broad Institute Genome Sequencing Platform"/>
            <person name="Ma L.-J."/>
            <person name="Dead R."/>
            <person name="Young S."/>
            <person name="Zeng Q."/>
            <person name="Koehrsen M."/>
            <person name="Alvarado L."/>
            <person name="Berlin A."/>
            <person name="Chapman S.B."/>
            <person name="Chen Z."/>
            <person name="Freedman E."/>
            <person name="Gellesch M."/>
            <person name="Goldberg J."/>
            <person name="Griggs A."/>
            <person name="Gujja S."/>
            <person name="Heilman E.R."/>
            <person name="Heiman D."/>
            <person name="Hepburn T."/>
            <person name="Howarth C."/>
            <person name="Jen D."/>
            <person name="Larson L."/>
            <person name="Mehta T."/>
            <person name="Neiman D."/>
            <person name="Pearson M."/>
            <person name="Roberts A."/>
            <person name="Saif S."/>
            <person name="Shea T."/>
            <person name="Shenoy N."/>
            <person name="Sisk P."/>
            <person name="Stolte C."/>
            <person name="Sykes S."/>
            <person name="Walk T."/>
            <person name="White J."/>
            <person name="Yandava C."/>
            <person name="Haas B."/>
            <person name="Nusbaum C."/>
            <person name="Birren B."/>
        </authorList>
    </citation>
    <scope>NUCLEOTIDE SEQUENCE [LARGE SCALE GENOMIC DNA]</scope>
    <source>
        <strain evidence="4">R3-111a-1</strain>
    </source>
</reference>
<keyword evidence="4" id="KW-1185">Reference proteome</keyword>
<sequence length="374" mass="39687">MVRPVVLGHVQLRRRDCLASILRPPMLPLEVEWGGGVPCLPVGGVPSPVSCVLWLREVGRALFLCLSSSSFPLRLPSGLWPPAGLHPPSNQEAAARGLARLGGRVAVTAPTRPSAWTASADPQVRLRASGAMSRVASRSMDMGQGSGHRNAEVRAWEYGFGPNSASWGLCAPGSMQERRYTPGDALPVVVASASLHDLPTSPARCRPERWLKPTAIDHIAKANAKTPPKPGALAGKSGHSCVPVDGTAVPARVPKAWGDVAICVCPSRVRGLVNSLFWAASTQRRIGRDLRFQRRQFQTNKQPLDASIICLRDMCRNTPFRASTGSACKGGGHEGYGAQAQVQAGGLFPVCPAHGGEEGTKRRPRGSVAIRAVA</sequence>
<organism evidence="2">
    <name type="scientific">Gaeumannomyces tritici (strain R3-111a-1)</name>
    <name type="common">Wheat and barley take-all root rot fungus</name>
    <name type="synonym">Gaeumannomyces graminis var. tritici</name>
    <dbReference type="NCBI Taxonomy" id="644352"/>
    <lineage>
        <taxon>Eukaryota</taxon>
        <taxon>Fungi</taxon>
        <taxon>Dikarya</taxon>
        <taxon>Ascomycota</taxon>
        <taxon>Pezizomycotina</taxon>
        <taxon>Sordariomycetes</taxon>
        <taxon>Sordariomycetidae</taxon>
        <taxon>Magnaporthales</taxon>
        <taxon>Magnaporthaceae</taxon>
        <taxon>Gaeumannomyces</taxon>
    </lineage>
</organism>
<dbReference type="EnsemblFungi" id="EJT75392">
    <property type="protein sequence ID" value="EJT75392"/>
    <property type="gene ID" value="GGTG_05329"/>
</dbReference>
<dbReference type="HOGENOM" id="CLU_739767_0_0_1"/>